<feature type="region of interest" description="Disordered" evidence="1">
    <location>
        <begin position="30"/>
        <end position="120"/>
    </location>
</feature>
<keyword evidence="3" id="KW-1185">Reference proteome</keyword>
<feature type="compositionally biased region" description="Polar residues" evidence="1">
    <location>
        <begin position="62"/>
        <end position="120"/>
    </location>
</feature>
<dbReference type="EMBL" id="ML996693">
    <property type="protein sequence ID" value="KAF2401536.1"/>
    <property type="molecule type" value="Genomic_DNA"/>
</dbReference>
<proteinExistence type="predicted"/>
<evidence type="ECO:0000313" key="3">
    <source>
        <dbReference type="Proteomes" id="UP000799640"/>
    </source>
</evidence>
<name>A0A6G1I091_9PEZI</name>
<evidence type="ECO:0000256" key="1">
    <source>
        <dbReference type="SAM" id="MobiDB-lite"/>
    </source>
</evidence>
<protein>
    <submittedName>
        <fullName evidence="2">Uncharacterized protein</fullName>
    </submittedName>
</protein>
<evidence type="ECO:0000313" key="2">
    <source>
        <dbReference type="EMBL" id="KAF2401536.1"/>
    </source>
</evidence>
<dbReference type="Proteomes" id="UP000799640">
    <property type="component" value="Unassembled WGS sequence"/>
</dbReference>
<organism evidence="2 3">
    <name type="scientific">Trichodelitschia bisporula</name>
    <dbReference type="NCBI Taxonomy" id="703511"/>
    <lineage>
        <taxon>Eukaryota</taxon>
        <taxon>Fungi</taxon>
        <taxon>Dikarya</taxon>
        <taxon>Ascomycota</taxon>
        <taxon>Pezizomycotina</taxon>
        <taxon>Dothideomycetes</taxon>
        <taxon>Dothideomycetes incertae sedis</taxon>
        <taxon>Phaeotrichales</taxon>
        <taxon>Phaeotrichaceae</taxon>
        <taxon>Trichodelitschia</taxon>
    </lineage>
</organism>
<gene>
    <name evidence="2" type="ORF">EJ06DRAFT_395506</name>
</gene>
<sequence length="120" mass="12863">MSITVIWCRPLKDSGPLFGVLTVEAESDCPSVTSSARPHIATRTIPSRAISPQAEALPKSRTALNSSFPPAQHFTSRTRVPSAQFQRSSRPTKSSPNTALRNPTPITNQHLPNSVSAGTT</sequence>
<reference evidence="2" key="1">
    <citation type="journal article" date="2020" name="Stud. Mycol.">
        <title>101 Dothideomycetes genomes: a test case for predicting lifestyles and emergence of pathogens.</title>
        <authorList>
            <person name="Haridas S."/>
            <person name="Albert R."/>
            <person name="Binder M."/>
            <person name="Bloem J."/>
            <person name="Labutti K."/>
            <person name="Salamov A."/>
            <person name="Andreopoulos B."/>
            <person name="Baker S."/>
            <person name="Barry K."/>
            <person name="Bills G."/>
            <person name="Bluhm B."/>
            <person name="Cannon C."/>
            <person name="Castanera R."/>
            <person name="Culley D."/>
            <person name="Daum C."/>
            <person name="Ezra D."/>
            <person name="Gonzalez J."/>
            <person name="Henrissat B."/>
            <person name="Kuo A."/>
            <person name="Liang C."/>
            <person name="Lipzen A."/>
            <person name="Lutzoni F."/>
            <person name="Magnuson J."/>
            <person name="Mondo S."/>
            <person name="Nolan M."/>
            <person name="Ohm R."/>
            <person name="Pangilinan J."/>
            <person name="Park H.-J."/>
            <person name="Ramirez L."/>
            <person name="Alfaro M."/>
            <person name="Sun H."/>
            <person name="Tritt A."/>
            <person name="Yoshinaga Y."/>
            <person name="Zwiers L.-H."/>
            <person name="Turgeon B."/>
            <person name="Goodwin S."/>
            <person name="Spatafora J."/>
            <person name="Crous P."/>
            <person name="Grigoriev I."/>
        </authorList>
    </citation>
    <scope>NUCLEOTIDE SEQUENCE</scope>
    <source>
        <strain evidence="2">CBS 262.69</strain>
    </source>
</reference>
<accession>A0A6G1I091</accession>
<dbReference type="AlphaFoldDB" id="A0A6G1I091"/>